<gene>
    <name evidence="4" type="ORF">LX95_02505</name>
</gene>
<dbReference type="InterPro" id="IPR026444">
    <property type="entry name" value="Secre_tail"/>
</dbReference>
<protein>
    <submittedName>
        <fullName evidence="4">Putative secreted protein (Por secretion system target)</fullName>
    </submittedName>
</protein>
<feature type="domain" description="Secretion system C-terminal sorting" evidence="3">
    <location>
        <begin position="569"/>
        <end position="640"/>
    </location>
</feature>
<dbReference type="NCBIfam" id="TIGR04183">
    <property type="entry name" value="Por_Secre_tail"/>
    <property type="match status" value="1"/>
</dbReference>
<comment type="caution">
    <text evidence="4">The sequence shown here is derived from an EMBL/GenBank/DDBJ whole genome shotgun (WGS) entry which is preliminary data.</text>
</comment>
<keyword evidence="1 2" id="KW-0732">Signal</keyword>
<reference evidence="4 5" key="1">
    <citation type="submission" date="2018-06" db="EMBL/GenBank/DDBJ databases">
        <title>Genomic Encyclopedia of Archaeal and Bacterial Type Strains, Phase II (KMG-II): from individual species to whole genera.</title>
        <authorList>
            <person name="Goeker M."/>
        </authorList>
    </citation>
    <scope>NUCLEOTIDE SEQUENCE [LARGE SCALE GENOMIC DNA]</scope>
    <source>
        <strain evidence="4 5">DSM 15361</strain>
    </source>
</reference>
<dbReference type="InterPro" id="IPR052918">
    <property type="entry name" value="Motility_Chemotaxis_Reg"/>
</dbReference>
<organism evidence="4 5">
    <name type="scientific">Mesonia algae</name>
    <dbReference type="NCBI Taxonomy" id="213248"/>
    <lineage>
        <taxon>Bacteria</taxon>
        <taxon>Pseudomonadati</taxon>
        <taxon>Bacteroidota</taxon>
        <taxon>Flavobacteriia</taxon>
        <taxon>Flavobacteriales</taxon>
        <taxon>Flavobacteriaceae</taxon>
        <taxon>Mesonia</taxon>
    </lineage>
</organism>
<proteinExistence type="predicted"/>
<dbReference type="AlphaFoldDB" id="A0A2W7HW04"/>
<feature type="chain" id="PRO_5015981413" evidence="2">
    <location>
        <begin position="27"/>
        <end position="642"/>
    </location>
</feature>
<evidence type="ECO:0000313" key="4">
    <source>
        <dbReference type="EMBL" id="PZW38836.1"/>
    </source>
</evidence>
<evidence type="ECO:0000313" key="5">
    <source>
        <dbReference type="Proteomes" id="UP000249542"/>
    </source>
</evidence>
<dbReference type="SUPFAM" id="SSF63829">
    <property type="entry name" value="Calcium-dependent phosphotriesterase"/>
    <property type="match status" value="1"/>
</dbReference>
<evidence type="ECO:0000259" key="3">
    <source>
        <dbReference type="Pfam" id="PF18962"/>
    </source>
</evidence>
<dbReference type="RefSeq" id="WP_111541774.1">
    <property type="nucleotide sequence ID" value="NZ_QKYV01000007.1"/>
</dbReference>
<dbReference type="Proteomes" id="UP000249542">
    <property type="component" value="Unassembled WGS sequence"/>
</dbReference>
<accession>A0A2W7HW04</accession>
<evidence type="ECO:0000256" key="2">
    <source>
        <dbReference type="SAM" id="SignalP"/>
    </source>
</evidence>
<sequence length="642" mass="71051">MKTSKIFNKLISLLVVVIFIPEQVSAQQNDYDWSWAVRGGGKRDMAPNNGNSFSFDNSQKVRHIAIDKDNNYYFVADVGSETTPGSEPTFGNIPNDTIPIATYNESNGMLSSYNARDTYLVSTTCDGTFRWQKTIGGGGQIFANGLATDEEGGVYIAGYILQPPSATVPIHYDQDSIKTSVNLDKHVYLMKYDTQGNFQWLKEPQPDPTDPTWGAVSGGELEVEDDGTIHWRITLDPGASFENGSIIAEDHYFAPLNMQVGDTGVVRYDKNGTFLGYTRFDAKGFLHFGWVQSSRTRFAYDPSNNRYYMVARGWAGSSPVHPIIINGVELTGAYYIAAFDATDGSSIWWHEYSANSGGTWLRISDVALDDQGNVYLTGTFRGAMFNDPDHSFAGYVFSNLLSEPYCMKLDSNGQHVWTSMPDGAARAPDRVIVSGDEVFLGQGYVSFGGGGHYWDNAYFERPSGHGTDPVVIRLDKTTGEGIEIHDIMSSGFGHDDVITALEVDKLGNIVVGGYMQSDWLFDAHPTVPRMYKKNGNDHDFFLAQLAKDGVNCSDFVLNTAVNVLPKVELWPNPTTGRVHLKSREGFENIKVFDVLGRLALPNNSLTKNQKSISLDLNSLPTGVYFIQVSMKGQRQTFKVIKK</sequence>
<name>A0A2W7HW04_9FLAO</name>
<dbReference type="Pfam" id="PF18962">
    <property type="entry name" value="Por_Secre_tail"/>
    <property type="match status" value="1"/>
</dbReference>
<dbReference type="PANTHER" id="PTHR35580">
    <property type="entry name" value="CELL SURFACE GLYCOPROTEIN (S-LAYER PROTEIN)-LIKE PROTEIN"/>
    <property type="match status" value="1"/>
</dbReference>
<dbReference type="SUPFAM" id="SSF101898">
    <property type="entry name" value="NHL repeat"/>
    <property type="match status" value="1"/>
</dbReference>
<dbReference type="EMBL" id="QKYV01000007">
    <property type="protein sequence ID" value="PZW38836.1"/>
    <property type="molecule type" value="Genomic_DNA"/>
</dbReference>
<dbReference type="PANTHER" id="PTHR35580:SF1">
    <property type="entry name" value="PHYTASE-LIKE DOMAIN-CONTAINING PROTEIN"/>
    <property type="match status" value="1"/>
</dbReference>
<dbReference type="InterPro" id="IPR010620">
    <property type="entry name" value="SBBP_repeat"/>
</dbReference>
<evidence type="ECO:0000256" key="1">
    <source>
        <dbReference type="ARBA" id="ARBA00022729"/>
    </source>
</evidence>
<feature type="signal peptide" evidence="2">
    <location>
        <begin position="1"/>
        <end position="26"/>
    </location>
</feature>
<keyword evidence="5" id="KW-1185">Reference proteome</keyword>
<dbReference type="Pfam" id="PF06739">
    <property type="entry name" value="SBBP"/>
    <property type="match status" value="1"/>
</dbReference>